<dbReference type="PANTHER" id="PTHR30250">
    <property type="entry name" value="PST FAMILY PREDICTED COLANIC ACID TRANSPORTER"/>
    <property type="match status" value="1"/>
</dbReference>
<evidence type="ECO:0000256" key="4">
    <source>
        <dbReference type="ARBA" id="ARBA00022989"/>
    </source>
</evidence>
<feature type="transmembrane region" description="Helical" evidence="6">
    <location>
        <begin position="205"/>
        <end position="226"/>
    </location>
</feature>
<evidence type="ECO:0000256" key="2">
    <source>
        <dbReference type="ARBA" id="ARBA00022475"/>
    </source>
</evidence>
<evidence type="ECO:0000256" key="1">
    <source>
        <dbReference type="ARBA" id="ARBA00004651"/>
    </source>
</evidence>
<dbReference type="EMBL" id="CP016786">
    <property type="protein sequence ID" value="ASW42462.1"/>
    <property type="molecule type" value="Genomic_DNA"/>
</dbReference>
<dbReference type="Proteomes" id="UP000264883">
    <property type="component" value="Chromosome"/>
</dbReference>
<reference evidence="7 8" key="1">
    <citation type="submission" date="2016-08" db="EMBL/GenBank/DDBJ databases">
        <title>Complete Genome Sequence Of The Indigo Reducing Clostridium isatidis DSM15098.</title>
        <authorList>
            <person name="Little G.T."/>
            <person name="Minton N.P."/>
        </authorList>
    </citation>
    <scope>NUCLEOTIDE SEQUENCE [LARGE SCALE GENOMIC DNA]</scope>
    <source>
        <strain evidence="7 8">DSM 15098</strain>
    </source>
</reference>
<feature type="transmembrane region" description="Helical" evidence="6">
    <location>
        <begin position="238"/>
        <end position="258"/>
    </location>
</feature>
<feature type="transmembrane region" description="Helical" evidence="6">
    <location>
        <begin position="308"/>
        <end position="329"/>
    </location>
</feature>
<dbReference type="InterPro" id="IPR050833">
    <property type="entry name" value="Poly_Biosynth_Transport"/>
</dbReference>
<feature type="transmembrane region" description="Helical" evidence="6">
    <location>
        <begin position="422"/>
        <end position="439"/>
    </location>
</feature>
<dbReference type="RefSeq" id="WP_119864599.1">
    <property type="nucleotide sequence ID" value="NZ_CP016786.1"/>
</dbReference>
<feature type="transmembrane region" description="Helical" evidence="6">
    <location>
        <begin position="108"/>
        <end position="127"/>
    </location>
</feature>
<feature type="transmembrane region" description="Helical" evidence="6">
    <location>
        <begin position="164"/>
        <end position="184"/>
    </location>
</feature>
<evidence type="ECO:0000256" key="3">
    <source>
        <dbReference type="ARBA" id="ARBA00022692"/>
    </source>
</evidence>
<dbReference type="GO" id="GO:0005886">
    <property type="term" value="C:plasma membrane"/>
    <property type="evidence" value="ECO:0007669"/>
    <property type="project" value="UniProtKB-SubCell"/>
</dbReference>
<feature type="transmembrane region" description="Helical" evidence="6">
    <location>
        <begin position="398"/>
        <end position="416"/>
    </location>
</feature>
<feature type="transmembrane region" description="Helical" evidence="6">
    <location>
        <begin position="84"/>
        <end position="102"/>
    </location>
</feature>
<evidence type="ECO:0000313" key="8">
    <source>
        <dbReference type="Proteomes" id="UP000264883"/>
    </source>
</evidence>
<dbReference type="OrthoDB" id="385011at2"/>
<dbReference type="PANTHER" id="PTHR30250:SF11">
    <property type="entry name" value="O-ANTIGEN TRANSPORTER-RELATED"/>
    <property type="match status" value="1"/>
</dbReference>
<feature type="transmembrane region" description="Helical" evidence="6">
    <location>
        <begin position="43"/>
        <end position="63"/>
    </location>
</feature>
<protein>
    <submittedName>
        <fullName evidence="7">Capsular biosynthesis protein</fullName>
    </submittedName>
</protein>
<comment type="subcellular location">
    <subcellularLocation>
        <location evidence="1">Cell membrane</location>
        <topology evidence="1">Multi-pass membrane protein</topology>
    </subcellularLocation>
</comment>
<evidence type="ECO:0000256" key="6">
    <source>
        <dbReference type="SAM" id="Phobius"/>
    </source>
</evidence>
<feature type="transmembrane region" description="Helical" evidence="6">
    <location>
        <begin position="341"/>
        <end position="362"/>
    </location>
</feature>
<dbReference type="AlphaFoldDB" id="A0A343JAA4"/>
<organism evidence="7 8">
    <name type="scientific">Clostridium isatidis</name>
    <dbReference type="NCBI Taxonomy" id="182773"/>
    <lineage>
        <taxon>Bacteria</taxon>
        <taxon>Bacillati</taxon>
        <taxon>Bacillota</taxon>
        <taxon>Clostridia</taxon>
        <taxon>Eubacteriales</taxon>
        <taxon>Clostridiaceae</taxon>
        <taxon>Clostridium</taxon>
    </lineage>
</organism>
<feature type="transmembrane region" description="Helical" evidence="6">
    <location>
        <begin position="139"/>
        <end position="158"/>
    </location>
</feature>
<keyword evidence="8" id="KW-1185">Reference proteome</keyword>
<accession>A0A343JAA4</accession>
<evidence type="ECO:0000256" key="5">
    <source>
        <dbReference type="ARBA" id="ARBA00023136"/>
    </source>
</evidence>
<evidence type="ECO:0000313" key="7">
    <source>
        <dbReference type="EMBL" id="ASW42462.1"/>
    </source>
</evidence>
<name>A0A343JAA4_9CLOT</name>
<gene>
    <name evidence="7" type="ORF">BEN51_02895</name>
</gene>
<keyword evidence="4 6" id="KW-1133">Transmembrane helix</keyword>
<sequence>MNLRRNIIRIFSANFINLISSIVIGFIVPAILSIETYSYVKMYSFYITYVGVLHLGFIDGLYIKYGGKSIEEINKGELKGEHNVLLISQLFITLIIVIISIICKDMILFLTAISIIPINILSFFNLLFQATGEFKKYSLNLYLYTFLYLAFNVLLAIVFKVDSYLHYCIITIIANLIVVIFLEVKFYDKEVKAVYNRKFINNIKVGFFILLGNLSVLMFYAIDRWFIKIFFSTIDFGYYSFALSLLNIINILVNSISITLFNHLSKNENINEIKKMKNYFLLLGGIASAAYFVLAAIISIFIPKYNPALNIISISFSAYPYMIIINALYVNLYKVRKKESYYAKIVAKMVVLSAVYNAISMIIYRNMISIAIATTISFITWYYYSMKDFDYLKCEKRETIYLFSILVGFLVTSNFLSWHNGFVVYIILYSVLIFTLYRLEVNECIKYIKNSIYGIRRMICKTE</sequence>
<dbReference type="KEGG" id="cia:BEN51_02895"/>
<keyword evidence="2" id="KW-1003">Cell membrane</keyword>
<feature type="transmembrane region" description="Helical" evidence="6">
    <location>
        <begin position="368"/>
        <end position="386"/>
    </location>
</feature>
<keyword evidence="3 6" id="KW-0812">Transmembrane</keyword>
<proteinExistence type="predicted"/>
<feature type="transmembrane region" description="Helical" evidence="6">
    <location>
        <begin position="7"/>
        <end position="31"/>
    </location>
</feature>
<keyword evidence="5 6" id="KW-0472">Membrane</keyword>
<feature type="transmembrane region" description="Helical" evidence="6">
    <location>
        <begin position="279"/>
        <end position="302"/>
    </location>
</feature>